<reference evidence="3" key="1">
    <citation type="submission" date="2016-07" db="EMBL/GenBank/DDBJ databases">
        <title>Frankia sp. NRRL B-16219 Genome sequencing.</title>
        <authorList>
            <person name="Ghodhbane-Gtari F."/>
            <person name="Swanson E."/>
            <person name="Gueddou A."/>
            <person name="Louati M."/>
            <person name="Nouioui I."/>
            <person name="Hezbri K."/>
            <person name="Abebe-Akele F."/>
            <person name="Simpson S."/>
            <person name="Morris K."/>
            <person name="Thomas K."/>
            <person name="Gtari M."/>
            <person name="Tisa L.S."/>
        </authorList>
    </citation>
    <scope>NUCLEOTIDE SEQUENCE [LARGE SCALE GENOMIC DNA]</scope>
    <source>
        <strain evidence="3">NRRL B-16219</strain>
    </source>
</reference>
<proteinExistence type="predicted"/>
<dbReference type="AlphaFoldDB" id="A0A1S1QUQ0"/>
<sequence length="59" mass="6755">MSFDADERPRRTSQPHTRTRIRYSRRTDTTDHHELIGGHLDEDAGPDQVVVGIETDRGP</sequence>
<feature type="region of interest" description="Disordered" evidence="1">
    <location>
        <begin position="1"/>
        <end position="59"/>
    </location>
</feature>
<comment type="caution">
    <text evidence="2">The sequence shown here is derived from an EMBL/GenBank/DDBJ whole genome shotgun (WGS) entry which is preliminary data.</text>
</comment>
<dbReference type="Proteomes" id="UP000179769">
    <property type="component" value="Unassembled WGS sequence"/>
</dbReference>
<gene>
    <name evidence="2" type="ORF">BBK14_33110</name>
</gene>
<organism evidence="2 3">
    <name type="scientific">Parafrankia soli</name>
    <dbReference type="NCBI Taxonomy" id="2599596"/>
    <lineage>
        <taxon>Bacteria</taxon>
        <taxon>Bacillati</taxon>
        <taxon>Actinomycetota</taxon>
        <taxon>Actinomycetes</taxon>
        <taxon>Frankiales</taxon>
        <taxon>Frankiaceae</taxon>
        <taxon>Parafrankia</taxon>
    </lineage>
</organism>
<protein>
    <submittedName>
        <fullName evidence="2">Uncharacterized protein</fullName>
    </submittedName>
</protein>
<feature type="compositionally biased region" description="Basic and acidic residues" evidence="1">
    <location>
        <begin position="1"/>
        <end position="10"/>
    </location>
</feature>
<feature type="compositionally biased region" description="Basic residues" evidence="1">
    <location>
        <begin position="11"/>
        <end position="24"/>
    </location>
</feature>
<accession>A0A1S1QUQ0</accession>
<evidence type="ECO:0000313" key="3">
    <source>
        <dbReference type="Proteomes" id="UP000179769"/>
    </source>
</evidence>
<keyword evidence="3" id="KW-1185">Reference proteome</keyword>
<evidence type="ECO:0000313" key="2">
    <source>
        <dbReference type="EMBL" id="OHV38428.1"/>
    </source>
</evidence>
<name>A0A1S1QUQ0_9ACTN</name>
<evidence type="ECO:0000256" key="1">
    <source>
        <dbReference type="SAM" id="MobiDB-lite"/>
    </source>
</evidence>
<dbReference type="EMBL" id="MAXA01000104">
    <property type="protein sequence ID" value="OHV38428.1"/>
    <property type="molecule type" value="Genomic_DNA"/>
</dbReference>
<feature type="compositionally biased region" description="Basic and acidic residues" evidence="1">
    <location>
        <begin position="25"/>
        <end position="42"/>
    </location>
</feature>